<evidence type="ECO:0000259" key="14">
    <source>
        <dbReference type="PROSITE" id="PS50006"/>
    </source>
</evidence>
<dbReference type="Gene3D" id="3.30.200.20">
    <property type="entry name" value="Phosphorylase Kinase, domain 1"/>
    <property type="match status" value="1"/>
</dbReference>
<name>A0AAD6NLL8_DREDA</name>
<reference evidence="16" key="1">
    <citation type="submission" date="2023-01" db="EMBL/GenBank/DDBJ databases">
        <title>The chitinases involved in constricting ring structure development in the nematode-trapping fungus Drechslerella dactyloides.</title>
        <authorList>
            <person name="Wang R."/>
            <person name="Zhang L."/>
            <person name="Tang P."/>
            <person name="Li S."/>
            <person name="Liang L."/>
        </authorList>
    </citation>
    <scope>NUCLEOTIDE SEQUENCE</scope>
    <source>
        <strain evidence="16">YMF1.00031</strain>
    </source>
</reference>
<feature type="domain" description="FHA" evidence="14">
    <location>
        <begin position="829"/>
        <end position="881"/>
    </location>
</feature>
<dbReference type="InterPro" id="IPR008984">
    <property type="entry name" value="SMAD_FHA_dom_sf"/>
</dbReference>
<keyword evidence="7" id="KW-0648">Protein biosynthesis</keyword>
<comment type="catalytic activity">
    <reaction evidence="9">
        <text>tRNA(Met) + L-methionine + ATP = L-methionyl-tRNA(Met) + AMP + diphosphate</text>
        <dbReference type="Rhea" id="RHEA:13481"/>
        <dbReference type="Rhea" id="RHEA-COMP:9667"/>
        <dbReference type="Rhea" id="RHEA-COMP:9698"/>
        <dbReference type="ChEBI" id="CHEBI:30616"/>
        <dbReference type="ChEBI" id="CHEBI:33019"/>
        <dbReference type="ChEBI" id="CHEBI:57844"/>
        <dbReference type="ChEBI" id="CHEBI:78442"/>
        <dbReference type="ChEBI" id="CHEBI:78530"/>
        <dbReference type="ChEBI" id="CHEBI:456215"/>
        <dbReference type="EC" id="6.1.1.10"/>
    </reaction>
</comment>
<dbReference type="CDD" id="cd00814">
    <property type="entry name" value="MetRS_core"/>
    <property type="match status" value="1"/>
</dbReference>
<dbReference type="InterPro" id="IPR014758">
    <property type="entry name" value="Met-tRNA_synth"/>
</dbReference>
<dbReference type="FunFam" id="2.170.220.10:FF:000001">
    <property type="entry name" value="methionine--tRNA ligase, mitochondrial"/>
    <property type="match status" value="1"/>
</dbReference>
<dbReference type="CDD" id="cd05117">
    <property type="entry name" value="STKc_CAMK"/>
    <property type="match status" value="1"/>
</dbReference>
<keyword evidence="4" id="KW-0436">Ligase</keyword>
<dbReference type="InterPro" id="IPR033911">
    <property type="entry name" value="MetRS_core"/>
</dbReference>
<dbReference type="Pfam" id="PF00069">
    <property type="entry name" value="Pkinase"/>
    <property type="match status" value="1"/>
</dbReference>
<dbReference type="InterPro" id="IPR011009">
    <property type="entry name" value="Kinase-like_dom_sf"/>
</dbReference>
<dbReference type="InterPro" id="IPR023457">
    <property type="entry name" value="Met-tRNA_synth_2"/>
</dbReference>
<feature type="region of interest" description="Disordered" evidence="12">
    <location>
        <begin position="1224"/>
        <end position="1244"/>
    </location>
</feature>
<dbReference type="Gene3D" id="1.10.730.10">
    <property type="entry name" value="Isoleucyl-tRNA Synthetase, Domain 1"/>
    <property type="match status" value="1"/>
</dbReference>
<evidence type="ECO:0000313" key="17">
    <source>
        <dbReference type="Proteomes" id="UP001221413"/>
    </source>
</evidence>
<feature type="compositionally biased region" description="Polar residues" evidence="12">
    <location>
        <begin position="725"/>
        <end position="736"/>
    </location>
</feature>
<evidence type="ECO:0000256" key="9">
    <source>
        <dbReference type="ARBA" id="ARBA00047364"/>
    </source>
</evidence>
<dbReference type="Gene3D" id="2.170.220.10">
    <property type="match status" value="1"/>
</dbReference>
<keyword evidence="6 11" id="KW-0067">ATP-binding</keyword>
<evidence type="ECO:0000256" key="11">
    <source>
        <dbReference type="PROSITE-ProRule" id="PRU10141"/>
    </source>
</evidence>
<dbReference type="SUPFAM" id="SSF47323">
    <property type="entry name" value="Anticodon-binding domain of a subclass of class I aminoacyl-tRNA synthetases"/>
    <property type="match status" value="1"/>
</dbReference>
<feature type="compositionally biased region" description="Basic and acidic residues" evidence="12">
    <location>
        <begin position="693"/>
        <end position="704"/>
    </location>
</feature>
<organism evidence="16 17">
    <name type="scientific">Drechslerella dactyloides</name>
    <name type="common">Nematode-trapping fungus</name>
    <name type="synonym">Arthrobotrys dactyloides</name>
    <dbReference type="NCBI Taxonomy" id="74499"/>
    <lineage>
        <taxon>Eukaryota</taxon>
        <taxon>Fungi</taxon>
        <taxon>Dikarya</taxon>
        <taxon>Ascomycota</taxon>
        <taxon>Pezizomycotina</taxon>
        <taxon>Orbiliomycetes</taxon>
        <taxon>Orbiliales</taxon>
        <taxon>Orbiliaceae</taxon>
        <taxon>Drechslerella</taxon>
    </lineage>
</organism>
<evidence type="ECO:0000256" key="4">
    <source>
        <dbReference type="ARBA" id="ARBA00022598"/>
    </source>
</evidence>
<comment type="caution">
    <text evidence="16">The sequence shown here is derived from an EMBL/GenBank/DDBJ whole genome shotgun (WGS) entry which is preliminary data.</text>
</comment>
<comment type="similarity">
    <text evidence="1">Belongs to the protein kinase superfamily. CAMK Ser/Thr protein kinase family. CHEK2 subfamily.</text>
</comment>
<dbReference type="SMART" id="SM00220">
    <property type="entry name" value="S_TKc"/>
    <property type="match status" value="1"/>
</dbReference>
<evidence type="ECO:0000256" key="6">
    <source>
        <dbReference type="ARBA" id="ARBA00022840"/>
    </source>
</evidence>
<dbReference type="SUPFAM" id="SSF52374">
    <property type="entry name" value="Nucleotidylyl transferase"/>
    <property type="match status" value="1"/>
</dbReference>
<gene>
    <name evidence="16" type="ORF">Dda_3273</name>
</gene>
<comment type="similarity">
    <text evidence="2">Belongs to the class-I aminoacyl-tRNA synthetase family.</text>
</comment>
<dbReference type="PROSITE" id="PS50011">
    <property type="entry name" value="PROTEIN_KINASE_DOM"/>
    <property type="match status" value="1"/>
</dbReference>
<dbReference type="PROSITE" id="PS00107">
    <property type="entry name" value="PROTEIN_KINASE_ATP"/>
    <property type="match status" value="1"/>
</dbReference>
<feature type="binding site" evidence="11">
    <location>
        <position position="951"/>
    </location>
    <ligand>
        <name>ATP</name>
        <dbReference type="ChEBI" id="CHEBI:30616"/>
    </ligand>
</feature>
<dbReference type="InterPro" id="IPR000253">
    <property type="entry name" value="FHA_dom"/>
</dbReference>
<dbReference type="Pfam" id="PF00498">
    <property type="entry name" value="FHA"/>
    <property type="match status" value="1"/>
</dbReference>
<dbReference type="Gene3D" id="2.60.200.20">
    <property type="match status" value="1"/>
</dbReference>
<evidence type="ECO:0000259" key="15">
    <source>
        <dbReference type="PROSITE" id="PS50011"/>
    </source>
</evidence>
<dbReference type="InterPro" id="IPR014729">
    <property type="entry name" value="Rossmann-like_a/b/a_fold"/>
</dbReference>
<dbReference type="InterPro" id="IPR009080">
    <property type="entry name" value="tRNAsynth_Ia_anticodon-bd"/>
</dbReference>
<feature type="domain" description="Protein kinase" evidence="15">
    <location>
        <begin position="922"/>
        <end position="1182"/>
    </location>
</feature>
<evidence type="ECO:0000256" key="3">
    <source>
        <dbReference type="ARBA" id="ARBA00012838"/>
    </source>
</evidence>
<dbReference type="InterPro" id="IPR015413">
    <property type="entry name" value="Methionyl/Leucyl_tRNA_Synth"/>
</dbReference>
<dbReference type="InterPro" id="IPR000719">
    <property type="entry name" value="Prot_kinase_dom"/>
</dbReference>
<evidence type="ECO:0000256" key="7">
    <source>
        <dbReference type="ARBA" id="ARBA00022917"/>
    </source>
</evidence>
<feature type="compositionally biased region" description="Low complexity" evidence="12">
    <location>
        <begin position="737"/>
        <end position="751"/>
    </location>
</feature>
<dbReference type="FunFam" id="1.10.510.10:FF:000571">
    <property type="entry name" value="Maternal embryonic leucine zipper kinase"/>
    <property type="match status" value="1"/>
</dbReference>
<dbReference type="NCBIfam" id="TIGR00398">
    <property type="entry name" value="metG"/>
    <property type="match status" value="1"/>
</dbReference>
<keyword evidence="8" id="KW-0030">Aminoacyl-tRNA synthetase</keyword>
<evidence type="ECO:0000256" key="12">
    <source>
        <dbReference type="SAM" id="MobiDB-lite"/>
    </source>
</evidence>
<dbReference type="GO" id="GO:0005739">
    <property type="term" value="C:mitochondrion"/>
    <property type="evidence" value="ECO:0007669"/>
    <property type="project" value="UniProtKB-ARBA"/>
</dbReference>
<dbReference type="Pfam" id="PF09334">
    <property type="entry name" value="tRNA-synt_1g"/>
    <property type="match status" value="1"/>
</dbReference>
<dbReference type="PROSITE" id="PS50006">
    <property type="entry name" value="FHA_DOMAIN"/>
    <property type="match status" value="1"/>
</dbReference>
<feature type="chain" id="PRO_5042015461" description="Probable methionine--tRNA ligase, mitochondrial" evidence="13">
    <location>
        <begin position="34"/>
        <end position="1285"/>
    </location>
</feature>
<dbReference type="FunFam" id="3.30.200.20:FF:000042">
    <property type="entry name" value="Aurora kinase A"/>
    <property type="match status" value="1"/>
</dbReference>
<dbReference type="InterPro" id="IPR017441">
    <property type="entry name" value="Protein_kinase_ATP_BS"/>
</dbReference>
<dbReference type="EC" id="6.1.1.10" evidence="3"/>
<keyword evidence="5 11" id="KW-0547">Nucleotide-binding</keyword>
<feature type="region of interest" description="Disordered" evidence="12">
    <location>
        <begin position="655"/>
        <end position="751"/>
    </location>
</feature>
<dbReference type="Gene3D" id="3.40.50.620">
    <property type="entry name" value="HUPs"/>
    <property type="match status" value="1"/>
</dbReference>
<evidence type="ECO:0000256" key="5">
    <source>
        <dbReference type="ARBA" id="ARBA00022741"/>
    </source>
</evidence>
<dbReference type="GO" id="GO:0006431">
    <property type="term" value="P:methionyl-tRNA aminoacylation"/>
    <property type="evidence" value="ECO:0007669"/>
    <property type="project" value="InterPro"/>
</dbReference>
<evidence type="ECO:0000256" key="13">
    <source>
        <dbReference type="SAM" id="SignalP"/>
    </source>
</evidence>
<evidence type="ECO:0000256" key="2">
    <source>
        <dbReference type="ARBA" id="ARBA00005594"/>
    </source>
</evidence>
<dbReference type="InterPro" id="IPR008271">
    <property type="entry name" value="Ser/Thr_kinase_AS"/>
</dbReference>
<dbReference type="PRINTS" id="PR01041">
    <property type="entry name" value="TRNASYNTHMET"/>
</dbReference>
<evidence type="ECO:0000313" key="16">
    <source>
        <dbReference type="EMBL" id="KAJ6262465.1"/>
    </source>
</evidence>
<accession>A0AAD6NLL8</accession>
<dbReference type="PANTHER" id="PTHR43326:SF1">
    <property type="entry name" value="METHIONINE--TRNA LIGASE, MITOCHONDRIAL"/>
    <property type="match status" value="1"/>
</dbReference>
<keyword evidence="13" id="KW-0732">Signal</keyword>
<dbReference type="Proteomes" id="UP001221413">
    <property type="component" value="Unassembled WGS sequence"/>
</dbReference>
<evidence type="ECO:0000256" key="8">
    <source>
        <dbReference type="ARBA" id="ARBA00023146"/>
    </source>
</evidence>
<keyword evidence="17" id="KW-1185">Reference proteome</keyword>
<evidence type="ECO:0000256" key="1">
    <source>
        <dbReference type="ARBA" id="ARBA00005575"/>
    </source>
</evidence>
<dbReference type="SUPFAM" id="SSF56112">
    <property type="entry name" value="Protein kinase-like (PK-like)"/>
    <property type="match status" value="1"/>
</dbReference>
<dbReference type="PANTHER" id="PTHR43326">
    <property type="entry name" value="METHIONYL-TRNA SYNTHETASE"/>
    <property type="match status" value="1"/>
</dbReference>
<dbReference type="GO" id="GO:0004672">
    <property type="term" value="F:protein kinase activity"/>
    <property type="evidence" value="ECO:0007669"/>
    <property type="project" value="InterPro"/>
</dbReference>
<protein>
    <recommendedName>
        <fullName evidence="10">Probable methionine--tRNA ligase, mitochondrial</fullName>
        <ecNumber evidence="3">6.1.1.10</ecNumber>
    </recommendedName>
</protein>
<feature type="signal peptide" evidence="13">
    <location>
        <begin position="1"/>
        <end position="33"/>
    </location>
</feature>
<dbReference type="PROSITE" id="PS00108">
    <property type="entry name" value="PROTEIN_KINASE_ST"/>
    <property type="match status" value="1"/>
</dbReference>
<feature type="region of interest" description="Disordered" evidence="12">
    <location>
        <begin position="800"/>
        <end position="819"/>
    </location>
</feature>
<dbReference type="GO" id="GO:0005524">
    <property type="term" value="F:ATP binding"/>
    <property type="evidence" value="ECO:0007669"/>
    <property type="project" value="UniProtKB-UniRule"/>
</dbReference>
<sequence>MGWNTLRTVKTATLRPLLVVMLWNMLLVVKLEAMAASCCPSRAGLGINPANDQRVFPQITTRPIRKQERKKLSRWKNAHSRPPIMIPRGSRVASLARRRVLLRSPAVAPRWIQSTSTIADQKPYYITTPIFYVNAAPHIGHLYTSVLADVIKRWQELRGRKALLCTGTDEYGMKIQQAAQRAGTEPKVFCDSGAATFKKLADDAEVGYDRFIRTTDSDHREAVEHFWRVLRERGYIDLKNHSGWYSVSDEAFYPDSAVEKIIHPPTGQPIVVSKETGKTVEWASEENYHFKLSEMAPRLLDFYAANPTFLLPHQRYDALVKEVSSGLQDLSISRPRERLNWGIPVPGDDSQSVYVWLDALVNYLTFTGYPSTAPGAATAWPADLQIIGKDIIRFHCIYWPAFLLAVGLPPPKQVLSHAHWTMSHRKMSKSVGNVVDPFHAMERWGVETMRFYLCLDGGIQQDGDYSNQAVEDRYDKFLRAQLGSLLTRVCSKKYSVHRSLVAQSQGVKVQLDDDMAALHSRLSGLLDGYRERVADKMDAFDLSGGIREVLDVVAETHKYIHAAALWEDRKEGVRAYMLYPAAEALRISGILLQPVMPTKMRRLLDLLRVEEGRRRWEDAVVGGDYGYGKGTEGLKEQVFRPFPFTPDKRRIAESLSSAEDCAFVRPSSPSQGHTGDDDPHESKKPRRSGRLQAKHEVSSIDMDRPSTPPTPLVDADAAILRTPRQETFSTRTTATGSPAQLPSSAPSSPQQTFEATQLATQVASQILPVPDSSDIWGYLIPLDMDKSYGLGDVLTLRKRSSCDDEGKRGRKGASSGCADGKGKGAPSGYLIGRHAECDLRLTQPTVSNRHCVIFREVSGRTSKAIVEDLSSNGTWIGGSIVGRNNRRELRNGDEIKLVDGVRFMFRYPQQQATGSFSDYFEIPANGTLGSGHFATVFVAIEKSTGQKYAVKVFKKRRKDDGRGQMGLQQEIAVLMSVHHPNVLCLKETFDEDDGIYLVLELASEGELFNLIIEKGKLSEEETRKLFGQLLGGLKYLHERNVVHRDIKPENILLTDKNLTCKLADFGLAKIIGEDSFTTSLCGTPSYVAPEILMPSRNRKYTKAVDMWSLGVVLYICLCGFPPFSDELAPPNLRDQIKEGRFDYPSPYWDSVGDAALDLIDRMLTVDPEERITVEEALEHPWVLNTTFNPAQSTDSDASLAGHMSGLAVRRTKLDRERTLIADMVKEGGGGGGDAGAYARRPEPVNGTKPALRETVGEGDAFVTLGGDGAAAPLFAEREMTPVGPE</sequence>
<dbReference type="EMBL" id="JAQGDS010000003">
    <property type="protein sequence ID" value="KAJ6262465.1"/>
    <property type="molecule type" value="Genomic_DNA"/>
</dbReference>
<dbReference type="GO" id="GO:0004825">
    <property type="term" value="F:methionine-tRNA ligase activity"/>
    <property type="evidence" value="ECO:0007669"/>
    <property type="project" value="UniProtKB-EC"/>
</dbReference>
<dbReference type="SUPFAM" id="SSF49879">
    <property type="entry name" value="SMAD/FHA domain"/>
    <property type="match status" value="1"/>
</dbReference>
<evidence type="ECO:0000256" key="10">
    <source>
        <dbReference type="ARBA" id="ARBA00068817"/>
    </source>
</evidence>
<dbReference type="Gene3D" id="1.10.510.10">
    <property type="entry name" value="Transferase(Phosphotransferase) domain 1"/>
    <property type="match status" value="1"/>
</dbReference>
<dbReference type="SMART" id="SM00240">
    <property type="entry name" value="FHA"/>
    <property type="match status" value="1"/>
</dbReference>
<proteinExistence type="inferred from homology"/>